<evidence type="ECO:0000313" key="3">
    <source>
        <dbReference type="EMBL" id="KAK6934907.1"/>
    </source>
</evidence>
<dbReference type="Pfam" id="PF20431">
    <property type="entry name" value="E_motif"/>
    <property type="match status" value="1"/>
</dbReference>
<dbReference type="AlphaFoldDB" id="A0AAN8ZEL0"/>
<proteinExistence type="predicted"/>
<protein>
    <submittedName>
        <fullName evidence="3">E motif</fullName>
    </submittedName>
</protein>
<sequence>MEKNLNTARVLLLTEKGPFLILHAQFKLHMRFPLSLHPPFFKFKLLRSLPLKRYSSSTPSPTPKPKPGWSANTSLIITNPILLIMENCTTMFQLKQIQAQMTRTGLFFHLFPVSRLLTFCALAETGDIHYAHRIFSQISKPNIYIWNTMIRGYCKAKFPELGLSLFCEMVRGDVEMDHNSFVFGLKVCGTLFEGMLIHCRAWNMGFASDLVVNNELIHFYADRGGLSDAKKLFDESSVRDVVSWTAMIDGYSKRGYADEALRLFDEMVAVGVKTNEVTMITVLSACSKKGDLSLGKSLHGYVTKNSFNCGLNLQNAILDMYVKCGCLKSARELFEKMETKDVFSWTSMVNGGARLGDLGLARKYFDEMPEKNVVSWSAMIAGYSQNDRPDEALALFLEMEDAGLLPVESTLNRWDEVRMVRSMMREQGVKKTPGCSSIEVEGKFHEFLAADVSHPQSEEIYEVLKKFSLLAEIEENEKNISKL</sequence>
<dbReference type="InterPro" id="IPR046849">
    <property type="entry name" value="E2_motif"/>
</dbReference>
<feature type="repeat" description="PPR" evidence="2">
    <location>
        <begin position="142"/>
        <end position="176"/>
    </location>
</feature>
<evidence type="ECO:0000313" key="4">
    <source>
        <dbReference type="Proteomes" id="UP001370490"/>
    </source>
</evidence>
<organism evidence="3 4">
    <name type="scientific">Dillenia turbinata</name>
    <dbReference type="NCBI Taxonomy" id="194707"/>
    <lineage>
        <taxon>Eukaryota</taxon>
        <taxon>Viridiplantae</taxon>
        <taxon>Streptophyta</taxon>
        <taxon>Embryophyta</taxon>
        <taxon>Tracheophyta</taxon>
        <taxon>Spermatophyta</taxon>
        <taxon>Magnoliopsida</taxon>
        <taxon>eudicotyledons</taxon>
        <taxon>Gunneridae</taxon>
        <taxon>Pentapetalae</taxon>
        <taxon>Dilleniales</taxon>
        <taxon>Dilleniaceae</taxon>
        <taxon>Dillenia</taxon>
    </lineage>
</organism>
<dbReference type="InterPro" id="IPR046960">
    <property type="entry name" value="PPR_At4g14850-like_plant"/>
</dbReference>
<dbReference type="PANTHER" id="PTHR47926">
    <property type="entry name" value="PENTATRICOPEPTIDE REPEAT-CONTAINING PROTEIN"/>
    <property type="match status" value="1"/>
</dbReference>
<keyword evidence="1" id="KW-0677">Repeat</keyword>
<dbReference type="InterPro" id="IPR002885">
    <property type="entry name" value="PPR_rpt"/>
</dbReference>
<evidence type="ECO:0000256" key="1">
    <source>
        <dbReference type="ARBA" id="ARBA00022737"/>
    </source>
</evidence>
<feature type="repeat" description="PPR" evidence="2">
    <location>
        <begin position="341"/>
        <end position="371"/>
    </location>
</feature>
<dbReference type="PROSITE" id="PS51375">
    <property type="entry name" value="PPR"/>
    <property type="match status" value="4"/>
</dbReference>
<name>A0AAN8ZEL0_9MAGN</name>
<feature type="repeat" description="PPR" evidence="2">
    <location>
        <begin position="372"/>
        <end position="406"/>
    </location>
</feature>
<gene>
    <name evidence="3" type="ORF">RJ641_035062</name>
</gene>
<dbReference type="Gene3D" id="1.25.40.10">
    <property type="entry name" value="Tetratricopeptide repeat domain"/>
    <property type="match status" value="3"/>
</dbReference>
<dbReference type="Pfam" id="PF13041">
    <property type="entry name" value="PPR_2"/>
    <property type="match status" value="2"/>
</dbReference>
<dbReference type="InterPro" id="IPR046848">
    <property type="entry name" value="E_motif"/>
</dbReference>
<keyword evidence="4" id="KW-1185">Reference proteome</keyword>
<dbReference type="Pfam" id="PF20430">
    <property type="entry name" value="Eplus_motif"/>
    <property type="match status" value="1"/>
</dbReference>
<dbReference type="Proteomes" id="UP001370490">
    <property type="component" value="Unassembled WGS sequence"/>
</dbReference>
<feature type="repeat" description="PPR" evidence="2">
    <location>
        <begin position="240"/>
        <end position="274"/>
    </location>
</feature>
<dbReference type="InterPro" id="IPR011990">
    <property type="entry name" value="TPR-like_helical_dom_sf"/>
</dbReference>
<dbReference type="GO" id="GO:0003723">
    <property type="term" value="F:RNA binding"/>
    <property type="evidence" value="ECO:0007669"/>
    <property type="project" value="InterPro"/>
</dbReference>
<accession>A0AAN8ZEL0</accession>
<dbReference type="Pfam" id="PF01535">
    <property type="entry name" value="PPR"/>
    <property type="match status" value="3"/>
</dbReference>
<comment type="caution">
    <text evidence="3">The sequence shown here is derived from an EMBL/GenBank/DDBJ whole genome shotgun (WGS) entry which is preliminary data.</text>
</comment>
<dbReference type="EMBL" id="JBAMMX010000008">
    <property type="protein sequence ID" value="KAK6934907.1"/>
    <property type="molecule type" value="Genomic_DNA"/>
</dbReference>
<evidence type="ECO:0000256" key="2">
    <source>
        <dbReference type="PROSITE-ProRule" id="PRU00708"/>
    </source>
</evidence>
<dbReference type="NCBIfam" id="TIGR00756">
    <property type="entry name" value="PPR"/>
    <property type="match status" value="5"/>
</dbReference>
<reference evidence="3 4" key="1">
    <citation type="submission" date="2023-12" db="EMBL/GenBank/DDBJ databases">
        <title>A high-quality genome assembly for Dillenia turbinata (Dilleniales).</title>
        <authorList>
            <person name="Chanderbali A."/>
        </authorList>
    </citation>
    <scope>NUCLEOTIDE SEQUENCE [LARGE SCALE GENOMIC DNA]</scope>
    <source>
        <strain evidence="3">LSX21</strain>
        <tissue evidence="3">Leaf</tissue>
    </source>
</reference>
<dbReference type="GO" id="GO:0009451">
    <property type="term" value="P:RNA modification"/>
    <property type="evidence" value="ECO:0007669"/>
    <property type="project" value="InterPro"/>
</dbReference>
<dbReference type="FunFam" id="1.25.40.10:FF:000396">
    <property type="entry name" value="Pentatricopeptide repeat-containing protein At2g36730"/>
    <property type="match status" value="1"/>
</dbReference>